<evidence type="ECO:0000313" key="2">
    <source>
        <dbReference type="Proteomes" id="UP001348369"/>
    </source>
</evidence>
<name>A0ACD4ZCP7_9ACTN</name>
<accession>A0ACD4ZCP7</accession>
<dbReference type="EMBL" id="CP109109">
    <property type="protein sequence ID" value="WSB96104.1"/>
    <property type="molecule type" value="Genomic_DNA"/>
</dbReference>
<protein>
    <submittedName>
        <fullName evidence="1">Uncharacterized protein</fullName>
    </submittedName>
</protein>
<gene>
    <name evidence="1" type="ORF">OG835_03230</name>
</gene>
<proteinExistence type="predicted"/>
<sequence>MGDLPTEPDNSRSADQSPQPAAAEAENPLGEVSNTLWGSLIALAGLLTVLGMNSDRLFVALNNHTWLTLLAPMLAITAVALSFYAYFARQRPLLIFGSTAYVAALVASLIVAALAAGGNGRPTVTSVSLKGQRPHVSLTFTVHAVGVDRNDHVAAFARSLYRSHGDVATTELYSGSLRPDDMGQIDQTVTIPLTLKKNETHLTINVSNSGDRGKSQCTTRSPTAPACVTVKLP</sequence>
<organism evidence="1 2">
    <name type="scientific">Streptomyces scopuliridis</name>
    <dbReference type="NCBI Taxonomy" id="452529"/>
    <lineage>
        <taxon>Bacteria</taxon>
        <taxon>Bacillati</taxon>
        <taxon>Actinomycetota</taxon>
        <taxon>Actinomycetes</taxon>
        <taxon>Kitasatosporales</taxon>
        <taxon>Streptomycetaceae</taxon>
        <taxon>Streptomyces</taxon>
    </lineage>
</organism>
<dbReference type="Proteomes" id="UP001348369">
    <property type="component" value="Chromosome"/>
</dbReference>
<reference evidence="1" key="1">
    <citation type="submission" date="2022-10" db="EMBL/GenBank/DDBJ databases">
        <title>The complete genomes of actinobacterial strains from the NBC collection.</title>
        <authorList>
            <person name="Joergensen T.S."/>
            <person name="Alvarez Arevalo M."/>
            <person name="Sterndorff E.B."/>
            <person name="Faurdal D."/>
            <person name="Vuksanovic O."/>
            <person name="Mourched A.-S."/>
            <person name="Charusanti P."/>
            <person name="Shaw S."/>
            <person name="Blin K."/>
            <person name="Weber T."/>
        </authorList>
    </citation>
    <scope>NUCLEOTIDE SEQUENCE</scope>
    <source>
        <strain evidence="1">NBC 01771</strain>
    </source>
</reference>
<evidence type="ECO:0000313" key="1">
    <source>
        <dbReference type="EMBL" id="WSB96104.1"/>
    </source>
</evidence>
<keyword evidence="2" id="KW-1185">Reference proteome</keyword>